<dbReference type="EMBL" id="QWIT01000395">
    <property type="protein sequence ID" value="RMZ24774.1"/>
    <property type="molecule type" value="Genomic_DNA"/>
</dbReference>
<feature type="region of interest" description="Disordered" evidence="2">
    <location>
        <begin position="191"/>
        <end position="237"/>
    </location>
</feature>
<feature type="coiled-coil region" evidence="1">
    <location>
        <begin position="376"/>
        <end position="403"/>
    </location>
</feature>
<feature type="compositionally biased region" description="Basic and acidic residues" evidence="2">
    <location>
        <begin position="300"/>
        <end position="310"/>
    </location>
</feature>
<gene>
    <name evidence="3" type="ORF">D0859_11165</name>
</gene>
<dbReference type="AlphaFoldDB" id="A0A3M7IH36"/>
<feature type="region of interest" description="Disordered" evidence="2">
    <location>
        <begin position="289"/>
        <end position="313"/>
    </location>
</feature>
<proteinExistence type="predicted"/>
<dbReference type="OrthoDB" id="3644453at2759"/>
<protein>
    <submittedName>
        <fullName evidence="3">Uncharacterized protein</fullName>
    </submittedName>
</protein>
<feature type="compositionally biased region" description="Polar residues" evidence="2">
    <location>
        <begin position="15"/>
        <end position="24"/>
    </location>
</feature>
<evidence type="ECO:0000313" key="3">
    <source>
        <dbReference type="EMBL" id="RMZ24774.1"/>
    </source>
</evidence>
<accession>A0A3M7IH36</accession>
<feature type="region of interest" description="Disordered" evidence="2">
    <location>
        <begin position="15"/>
        <end position="50"/>
    </location>
</feature>
<comment type="caution">
    <text evidence="3">The sequence shown here is derived from an EMBL/GenBank/DDBJ whole genome shotgun (WGS) entry which is preliminary data.</text>
</comment>
<name>A0A3M7IH36_HORWE</name>
<evidence type="ECO:0000313" key="4">
    <source>
        <dbReference type="Proteomes" id="UP000281677"/>
    </source>
</evidence>
<evidence type="ECO:0000256" key="1">
    <source>
        <dbReference type="SAM" id="Coils"/>
    </source>
</evidence>
<evidence type="ECO:0000256" key="2">
    <source>
        <dbReference type="SAM" id="MobiDB-lite"/>
    </source>
</evidence>
<organism evidence="3 4">
    <name type="scientific">Hortaea werneckii</name>
    <name type="common">Black yeast</name>
    <name type="synonym">Cladosporium werneckii</name>
    <dbReference type="NCBI Taxonomy" id="91943"/>
    <lineage>
        <taxon>Eukaryota</taxon>
        <taxon>Fungi</taxon>
        <taxon>Dikarya</taxon>
        <taxon>Ascomycota</taxon>
        <taxon>Pezizomycotina</taxon>
        <taxon>Dothideomycetes</taxon>
        <taxon>Dothideomycetidae</taxon>
        <taxon>Mycosphaerellales</taxon>
        <taxon>Teratosphaeriaceae</taxon>
        <taxon>Hortaea</taxon>
    </lineage>
</organism>
<sequence length="831" mass="93648">MASGPLTSAVYNQMYTPRSSSRLEPTTAGGRPSDVIVRRPTQKSQNSQTQVHTGFVRLDSLMDAPTFQHELHQLKRQIAELANKRRVSAAATRPDDIPSTSYDAFSQQLGDLKMSLEDLDGRLHAARAESQASIPWSQCTANPQMDHQSVPLDSVLWRILTSLRNDCNSTDSRIMALEQSVSDLEDRMDRVQPQFTPPGSTNGSTNSWQEHERTEDTRSKTAESRLPDAEPSPQEQLLRQKLELASVTMSTLKKYNKTMLKQNCQLDEENAKVMRDIIALNAGLHGINTQPSSSISQPAKSKEALDDESHSSMQGTLCERHSHFKDTDENAKIPPGAVAFRNLEIARLDEQLCRTQDELRASEQHLADKELELDHMHRIRETSAEAEEQIALMQNSLLDRENEIVQLSEVMREKDHKIERLSADCRQMYRNSQQSLTELREASASTQSLLGNLERQKCQWDEERAQSMREHQDELRKMQALFEYKDEVAGEQNRVIAEGARLIRLRDDEIDRLDRRFRAAVDDVGHERRKSSRLTRLLRERDDEIGAMKAGIEHACIIPRRSPRDSNGDLMYADKQLSLLKARLEVCSQVAGVLGPNDYDLVEHSPDGRFQAFAVSLKDPKKSYKLLDEPAMLTHQDVSKRTQQPIENDVRLSSEAQSASTTRHATVPSSGKPSLQGRDGENAARTSPESFREEVRYIDGNGNTICDDLRLRPQARPDTSRQLQAAERHPNARLQHPANGSSVAAQERSHSKRHGPPLSDSTYWPPLPAPVTSHRVHSVGDLRSTSERQSQPPKGFSRHRSMQQLPRKSLQAYVETEEEESLSGGPNGGDV</sequence>
<dbReference type="VEuPathDB" id="FungiDB:BTJ68_05759"/>
<feature type="compositionally biased region" description="Basic and acidic residues" evidence="2">
    <location>
        <begin position="209"/>
        <end position="228"/>
    </location>
</feature>
<keyword evidence="1" id="KW-0175">Coiled coil</keyword>
<feature type="compositionally biased region" description="Polar residues" evidence="2">
    <location>
        <begin position="289"/>
        <end position="299"/>
    </location>
</feature>
<dbReference type="Proteomes" id="UP000281677">
    <property type="component" value="Unassembled WGS sequence"/>
</dbReference>
<reference evidence="3 4" key="1">
    <citation type="journal article" date="2018" name="BMC Genomics">
        <title>Genomic evidence for intraspecific hybridization in a clonal and extremely halotolerant yeast.</title>
        <authorList>
            <person name="Gostincar C."/>
            <person name="Stajich J.E."/>
            <person name="Zupancic J."/>
            <person name="Zalar P."/>
            <person name="Gunde-Cimerman N."/>
        </authorList>
    </citation>
    <scope>NUCLEOTIDE SEQUENCE [LARGE SCALE GENOMIC DNA]</scope>
    <source>
        <strain evidence="3 4">EXF-120</strain>
    </source>
</reference>
<feature type="compositionally biased region" description="Polar residues" evidence="2">
    <location>
        <begin position="193"/>
        <end position="208"/>
    </location>
</feature>
<feature type="region of interest" description="Disordered" evidence="2">
    <location>
        <begin position="635"/>
        <end position="831"/>
    </location>
</feature>
<feature type="compositionally biased region" description="Polar residues" evidence="2">
    <location>
        <begin position="654"/>
        <end position="673"/>
    </location>
</feature>